<keyword evidence="2" id="KW-0812">Transmembrane</keyword>
<keyword evidence="4" id="KW-1185">Reference proteome</keyword>
<dbReference type="AlphaFoldDB" id="A0A6A5SFP7"/>
<accession>A0A6A5SFP7</accession>
<reference evidence="3" key="1">
    <citation type="journal article" date="2020" name="Stud. Mycol.">
        <title>101 Dothideomycetes genomes: a test case for predicting lifestyles and emergence of pathogens.</title>
        <authorList>
            <person name="Haridas S."/>
            <person name="Albert R."/>
            <person name="Binder M."/>
            <person name="Bloem J."/>
            <person name="Labutti K."/>
            <person name="Salamov A."/>
            <person name="Andreopoulos B."/>
            <person name="Baker S."/>
            <person name="Barry K."/>
            <person name="Bills G."/>
            <person name="Bluhm B."/>
            <person name="Cannon C."/>
            <person name="Castanera R."/>
            <person name="Culley D."/>
            <person name="Daum C."/>
            <person name="Ezra D."/>
            <person name="Gonzalez J."/>
            <person name="Henrissat B."/>
            <person name="Kuo A."/>
            <person name="Liang C."/>
            <person name="Lipzen A."/>
            <person name="Lutzoni F."/>
            <person name="Magnuson J."/>
            <person name="Mondo S."/>
            <person name="Nolan M."/>
            <person name="Ohm R."/>
            <person name="Pangilinan J."/>
            <person name="Park H.-J."/>
            <person name="Ramirez L."/>
            <person name="Alfaro M."/>
            <person name="Sun H."/>
            <person name="Tritt A."/>
            <person name="Yoshinaga Y."/>
            <person name="Zwiers L.-H."/>
            <person name="Turgeon B."/>
            <person name="Goodwin S."/>
            <person name="Spatafora J."/>
            <person name="Crous P."/>
            <person name="Grigoriev I."/>
        </authorList>
    </citation>
    <scope>NUCLEOTIDE SEQUENCE</scope>
    <source>
        <strain evidence="3">CBS 161.51</strain>
    </source>
</reference>
<evidence type="ECO:0000313" key="4">
    <source>
        <dbReference type="Proteomes" id="UP000800038"/>
    </source>
</evidence>
<sequence>MPAIAHLQRRILEDSEGNGGISGTSIALIVCLGIVPAIALFWVVCYLFWAYPNDRNCCCVKRRRGADKPDMVQRQGDALSENTMYEKQGFALPQRPFATHASTESGNFHGTGSGRLAKQDRSRPSVTKADTRMSLQSVASANTMQAAHEPQRFV</sequence>
<evidence type="ECO:0000256" key="1">
    <source>
        <dbReference type="SAM" id="MobiDB-lite"/>
    </source>
</evidence>
<evidence type="ECO:0000256" key="2">
    <source>
        <dbReference type="SAM" id="Phobius"/>
    </source>
</evidence>
<dbReference type="OrthoDB" id="3796998at2759"/>
<keyword evidence="2" id="KW-1133">Transmembrane helix</keyword>
<dbReference type="Proteomes" id="UP000800038">
    <property type="component" value="Unassembled WGS sequence"/>
</dbReference>
<name>A0A6A5SFP7_9PLEO</name>
<organism evidence="3 4">
    <name type="scientific">Clathrospora elynae</name>
    <dbReference type="NCBI Taxonomy" id="706981"/>
    <lineage>
        <taxon>Eukaryota</taxon>
        <taxon>Fungi</taxon>
        <taxon>Dikarya</taxon>
        <taxon>Ascomycota</taxon>
        <taxon>Pezizomycotina</taxon>
        <taxon>Dothideomycetes</taxon>
        <taxon>Pleosporomycetidae</taxon>
        <taxon>Pleosporales</taxon>
        <taxon>Diademaceae</taxon>
        <taxon>Clathrospora</taxon>
    </lineage>
</organism>
<evidence type="ECO:0000313" key="3">
    <source>
        <dbReference type="EMBL" id="KAF1938682.1"/>
    </source>
</evidence>
<keyword evidence="2" id="KW-0472">Membrane</keyword>
<feature type="region of interest" description="Disordered" evidence="1">
    <location>
        <begin position="100"/>
        <end position="132"/>
    </location>
</feature>
<feature type="transmembrane region" description="Helical" evidence="2">
    <location>
        <begin position="21"/>
        <end position="49"/>
    </location>
</feature>
<proteinExistence type="predicted"/>
<dbReference type="EMBL" id="ML976098">
    <property type="protein sequence ID" value="KAF1938682.1"/>
    <property type="molecule type" value="Genomic_DNA"/>
</dbReference>
<gene>
    <name evidence="3" type="ORF">EJ02DRAFT_353990</name>
</gene>
<protein>
    <submittedName>
        <fullName evidence="3">Uncharacterized protein</fullName>
    </submittedName>
</protein>
<feature type="compositionally biased region" description="Polar residues" evidence="1">
    <location>
        <begin position="100"/>
        <end position="110"/>
    </location>
</feature>